<comment type="caution">
    <text evidence="1">The sequence shown here is derived from an EMBL/GenBank/DDBJ whole genome shotgun (WGS) entry which is preliminary data.</text>
</comment>
<gene>
    <name evidence="1" type="ORF">MSG28_007929</name>
</gene>
<keyword evidence="2" id="KW-1185">Reference proteome</keyword>
<name>A0ACC0J9A2_CHOFU</name>
<reference evidence="1 2" key="1">
    <citation type="journal article" date="2022" name="Genome Biol. Evol.">
        <title>The Spruce Budworm Genome: Reconstructing the Evolutionary History of Antifreeze Proteins.</title>
        <authorList>
            <person name="Beliveau C."/>
            <person name="Gagne P."/>
            <person name="Picq S."/>
            <person name="Vernygora O."/>
            <person name="Keeling C.I."/>
            <person name="Pinkney K."/>
            <person name="Doucet D."/>
            <person name="Wen F."/>
            <person name="Johnston J.S."/>
            <person name="Maaroufi H."/>
            <person name="Boyle B."/>
            <person name="Laroche J."/>
            <person name="Dewar K."/>
            <person name="Juretic N."/>
            <person name="Blackburn G."/>
            <person name="Nisole A."/>
            <person name="Brunet B."/>
            <person name="Brandao M."/>
            <person name="Lumley L."/>
            <person name="Duan J."/>
            <person name="Quan G."/>
            <person name="Lucarotti C.J."/>
            <person name="Roe A.D."/>
            <person name="Sperling F.A.H."/>
            <person name="Levesque R.C."/>
            <person name="Cusson M."/>
        </authorList>
    </citation>
    <scope>NUCLEOTIDE SEQUENCE [LARGE SCALE GENOMIC DNA]</scope>
    <source>
        <strain evidence="1">Glfc:IPQL:Cfum</strain>
    </source>
</reference>
<protein>
    <submittedName>
        <fullName evidence="1">Uncharacterized protein</fullName>
    </submittedName>
</protein>
<sequence length="347" mass="38599">MRWLVVICLVSVASCHPTQAPEQEKGFIDWVNQLLGATSTTTLRPTQDPPDDCPSCHPPPCVHIAFTHDRYEYNEPRGTVLVTYRGGLFLAVDLFRLTILLKCSGGVTGGGRGGPPPGGGGGKCLRSHRSIGLNSFHVPRMRHRADSAAHRGRLRDKTKELPWMAVLMYNGRFYCGGSLLNDLYVLTAAHCTSGFRKERMSVRFLEHDRSNPNETKTIDRKVQAIIRHLRYNPGTYDNDIALLKLDQRVDLSNALKRIRSGDDESSGEEGNDENDEDDEEDVGLRPVCLPTASKSYDDYTAMVSGWGTTEEGGSVSNTLQETFEDQQLFSSPIKLTDSMRRKDGILQ</sequence>
<organism evidence="1 2">
    <name type="scientific">Choristoneura fumiferana</name>
    <name type="common">Spruce budworm moth</name>
    <name type="synonym">Archips fumiferana</name>
    <dbReference type="NCBI Taxonomy" id="7141"/>
    <lineage>
        <taxon>Eukaryota</taxon>
        <taxon>Metazoa</taxon>
        <taxon>Ecdysozoa</taxon>
        <taxon>Arthropoda</taxon>
        <taxon>Hexapoda</taxon>
        <taxon>Insecta</taxon>
        <taxon>Pterygota</taxon>
        <taxon>Neoptera</taxon>
        <taxon>Endopterygota</taxon>
        <taxon>Lepidoptera</taxon>
        <taxon>Glossata</taxon>
        <taxon>Ditrysia</taxon>
        <taxon>Tortricoidea</taxon>
        <taxon>Tortricidae</taxon>
        <taxon>Tortricinae</taxon>
        <taxon>Choristoneura</taxon>
    </lineage>
</organism>
<evidence type="ECO:0000313" key="2">
    <source>
        <dbReference type="Proteomes" id="UP001064048"/>
    </source>
</evidence>
<dbReference type="EMBL" id="CM046113">
    <property type="protein sequence ID" value="KAI8420700.1"/>
    <property type="molecule type" value="Genomic_DNA"/>
</dbReference>
<dbReference type="Proteomes" id="UP001064048">
    <property type="component" value="Chromosome 13"/>
</dbReference>
<accession>A0ACC0J9A2</accession>
<proteinExistence type="predicted"/>
<evidence type="ECO:0000313" key="1">
    <source>
        <dbReference type="EMBL" id="KAI8420700.1"/>
    </source>
</evidence>